<dbReference type="InterPro" id="IPR010266">
    <property type="entry name" value="NnrS"/>
</dbReference>
<feature type="transmembrane region" description="Helical" evidence="1">
    <location>
        <begin position="148"/>
        <end position="166"/>
    </location>
</feature>
<feature type="transmembrane region" description="Helical" evidence="1">
    <location>
        <begin position="310"/>
        <end position="329"/>
    </location>
</feature>
<keyword evidence="1" id="KW-1133">Transmembrane helix</keyword>
<dbReference type="Pfam" id="PF05940">
    <property type="entry name" value="NnrS"/>
    <property type="match status" value="1"/>
</dbReference>
<feature type="transmembrane region" description="Helical" evidence="1">
    <location>
        <begin position="220"/>
        <end position="239"/>
    </location>
</feature>
<evidence type="ECO:0000256" key="1">
    <source>
        <dbReference type="SAM" id="Phobius"/>
    </source>
</evidence>
<dbReference type="Proteomes" id="UP000233365">
    <property type="component" value="Unassembled WGS sequence"/>
</dbReference>
<reference evidence="2" key="2">
    <citation type="submission" date="2020-12" db="EMBL/GenBank/DDBJ databases">
        <title>Oil enriched cultivation method for isolating marine PHA-producing bacteria.</title>
        <authorList>
            <person name="Zheng W."/>
            <person name="Yu S."/>
            <person name="Huang Y."/>
        </authorList>
    </citation>
    <scope>NUCLEOTIDE SEQUENCE</scope>
    <source>
        <strain evidence="2">SY-2-3</strain>
    </source>
</reference>
<evidence type="ECO:0000313" key="4">
    <source>
        <dbReference type="Proteomes" id="UP000233365"/>
    </source>
</evidence>
<dbReference type="EMBL" id="JAEKJW010000001">
    <property type="protein sequence ID" value="MBN8196036.1"/>
    <property type="molecule type" value="Genomic_DNA"/>
</dbReference>
<dbReference type="Proteomes" id="UP000664405">
    <property type="component" value="Unassembled WGS sequence"/>
</dbReference>
<sequence length="397" mass="42893">MATKIRIQEPQQGNTGFLSHGFRPFFLLSSIWAAAAMIIWVLLLMNVIALPLTFDIVSWHAHEFLFGYLGAVIAGFMLTAVPNWTGRLPIRNRRLGMLVLLWMAGRIVILLAAHFPAGIVVSIDLSFLIVFALMIAREVIAGKSKRNFIVLGLLGTVVLGNAVFHWEILQGEYAAQGVGLRLGLAASIMLVALIGGRIVPSFTRNWLAKQKVTSLPAQVGKFDMACLVMLFVAVMLWVVFPFEDFTALALALAGSLHFVRLSRWQGHQTGKEPLVWILHVGYAFVPLGAVALAVATLMPSLMDSASAQHLWMGGAIGVMTIAVMTRATLGHTGSDLVGGAGTTSLYACIILATLTRVTAGFLPTFSMSLYGISAALWVASFTGFALLYGPLLLKKRT</sequence>
<feature type="transmembrane region" description="Helical" evidence="1">
    <location>
        <begin position="274"/>
        <end position="298"/>
    </location>
</feature>
<evidence type="ECO:0000313" key="3">
    <source>
        <dbReference type="EMBL" id="PKR52464.1"/>
    </source>
</evidence>
<dbReference type="RefSeq" id="WP_101245611.1">
    <property type="nucleotide sequence ID" value="NZ_JAEKJW010000001.1"/>
</dbReference>
<keyword evidence="1" id="KW-0472">Membrane</keyword>
<feature type="transmembrane region" description="Helical" evidence="1">
    <location>
        <begin position="336"/>
        <end position="357"/>
    </location>
</feature>
<feature type="transmembrane region" description="Helical" evidence="1">
    <location>
        <begin position="119"/>
        <end position="136"/>
    </location>
</feature>
<proteinExistence type="predicted"/>
<feature type="transmembrane region" description="Helical" evidence="1">
    <location>
        <begin position="369"/>
        <end position="393"/>
    </location>
</feature>
<comment type="caution">
    <text evidence="2">The sequence shown here is derived from an EMBL/GenBank/DDBJ whole genome shotgun (WGS) entry which is preliminary data.</text>
</comment>
<reference evidence="3 4" key="1">
    <citation type="submission" date="2017-11" db="EMBL/GenBank/DDBJ databases">
        <title>Biodiversity and function of Thalassospira species in the particle-attached aromatic-hydrocarbon-degrading consortia from the surface seawater of the China South Sea.</title>
        <authorList>
            <person name="Dong C."/>
            <person name="Liu R."/>
            <person name="Shao Z."/>
        </authorList>
    </citation>
    <scope>NUCLEOTIDE SEQUENCE [LARGE SCALE GENOMIC DNA]</scope>
    <source>
        <strain evidence="3 4">139Z-12</strain>
    </source>
</reference>
<protein>
    <submittedName>
        <fullName evidence="2">NnrS family protein</fullName>
    </submittedName>
    <submittedName>
        <fullName evidence="3">Short-chain dehydrogenase</fullName>
    </submittedName>
</protein>
<feature type="transmembrane region" description="Helical" evidence="1">
    <location>
        <begin position="95"/>
        <end position="113"/>
    </location>
</feature>
<keyword evidence="4" id="KW-1185">Reference proteome</keyword>
<gene>
    <name evidence="3" type="ORF">CU041_02380</name>
    <name evidence="2" type="ORF">JF547_06100</name>
</gene>
<evidence type="ECO:0000313" key="2">
    <source>
        <dbReference type="EMBL" id="MBN8196036.1"/>
    </source>
</evidence>
<feature type="transmembrane region" description="Helical" evidence="1">
    <location>
        <begin position="64"/>
        <end position="83"/>
    </location>
</feature>
<evidence type="ECO:0000313" key="5">
    <source>
        <dbReference type="Proteomes" id="UP000664405"/>
    </source>
</evidence>
<name>A0A8I1M6F8_9PROT</name>
<feature type="transmembrane region" description="Helical" evidence="1">
    <location>
        <begin position="25"/>
        <end position="52"/>
    </location>
</feature>
<organism evidence="2 5">
    <name type="scientific">Thalassospira povalilytica</name>
    <dbReference type="NCBI Taxonomy" id="732237"/>
    <lineage>
        <taxon>Bacteria</taxon>
        <taxon>Pseudomonadati</taxon>
        <taxon>Pseudomonadota</taxon>
        <taxon>Alphaproteobacteria</taxon>
        <taxon>Rhodospirillales</taxon>
        <taxon>Thalassospiraceae</taxon>
        <taxon>Thalassospira</taxon>
    </lineage>
</organism>
<dbReference type="EMBL" id="PGTS01000001">
    <property type="protein sequence ID" value="PKR52464.1"/>
    <property type="molecule type" value="Genomic_DNA"/>
</dbReference>
<feature type="transmembrane region" description="Helical" evidence="1">
    <location>
        <begin position="178"/>
        <end position="199"/>
    </location>
</feature>
<accession>A0A8I1M6F8</accession>
<dbReference type="AlphaFoldDB" id="A0A8I1M6F8"/>
<feature type="transmembrane region" description="Helical" evidence="1">
    <location>
        <begin position="245"/>
        <end position="262"/>
    </location>
</feature>
<keyword evidence="1" id="KW-0812">Transmembrane</keyword>